<sequence>MQQHWGGPATSHTMGANVSHPYAREVERIVPGPPEAIFAALDDPLRLGRHMTRPSAMMLGGSMQYRLDASQGRAVGSVIRVEGRVLGLRLRIVEVVTERDPPRRKVWETVEEPQLLVFGAYQLGFHIAVERQGSRLRCFIDYDLPRPPMGRVLGRIGAHVYARWCLSRMVAEAEAAAREASFTNADQTRGTDR</sequence>
<reference evidence="2" key="1">
    <citation type="journal article" date="2019" name="Int. J. Syst. Evol. Microbiol.">
        <title>The Global Catalogue of Microorganisms (GCM) 10K type strain sequencing project: providing services to taxonomists for standard genome sequencing and annotation.</title>
        <authorList>
            <consortium name="The Broad Institute Genomics Platform"/>
            <consortium name="The Broad Institute Genome Sequencing Center for Infectious Disease"/>
            <person name="Wu L."/>
            <person name="Ma J."/>
        </authorList>
    </citation>
    <scope>NUCLEOTIDE SEQUENCE [LARGE SCALE GENOMIC DNA]</scope>
    <source>
        <strain evidence="2">KACC 11588</strain>
    </source>
</reference>
<evidence type="ECO:0000313" key="2">
    <source>
        <dbReference type="Proteomes" id="UP001596056"/>
    </source>
</evidence>
<keyword evidence="2" id="KW-1185">Reference proteome</keyword>
<proteinExistence type="predicted"/>
<evidence type="ECO:0000313" key="1">
    <source>
        <dbReference type="EMBL" id="MFC5568274.1"/>
    </source>
</evidence>
<dbReference type="SUPFAM" id="SSF55961">
    <property type="entry name" value="Bet v1-like"/>
    <property type="match status" value="1"/>
</dbReference>
<accession>A0ABW0SH59</accession>
<organism evidence="1 2">
    <name type="scientific">Rubellimicrobium aerolatum</name>
    <dbReference type="NCBI Taxonomy" id="490979"/>
    <lineage>
        <taxon>Bacteria</taxon>
        <taxon>Pseudomonadati</taxon>
        <taxon>Pseudomonadota</taxon>
        <taxon>Alphaproteobacteria</taxon>
        <taxon>Rhodobacterales</taxon>
        <taxon>Roseobacteraceae</taxon>
        <taxon>Rubellimicrobium</taxon>
    </lineage>
</organism>
<comment type="caution">
    <text evidence="1">The sequence shown here is derived from an EMBL/GenBank/DDBJ whole genome shotgun (WGS) entry which is preliminary data.</text>
</comment>
<dbReference type="InterPro" id="IPR019587">
    <property type="entry name" value="Polyketide_cyclase/dehydratase"/>
</dbReference>
<gene>
    <name evidence="1" type="ORF">ACFPOC_17865</name>
</gene>
<dbReference type="Gene3D" id="3.30.530.20">
    <property type="match status" value="1"/>
</dbReference>
<dbReference type="InterPro" id="IPR023393">
    <property type="entry name" value="START-like_dom_sf"/>
</dbReference>
<protein>
    <submittedName>
        <fullName evidence="1">SRPBCC family protein</fullName>
    </submittedName>
</protein>
<dbReference type="Pfam" id="PF10604">
    <property type="entry name" value="Polyketide_cyc2"/>
    <property type="match status" value="1"/>
</dbReference>
<dbReference type="Proteomes" id="UP001596056">
    <property type="component" value="Unassembled WGS sequence"/>
</dbReference>
<name>A0ABW0SH59_9RHOB</name>
<dbReference type="EMBL" id="JBHSNA010000033">
    <property type="protein sequence ID" value="MFC5568274.1"/>
    <property type="molecule type" value="Genomic_DNA"/>
</dbReference>
<dbReference type="CDD" id="cd07812">
    <property type="entry name" value="SRPBCC"/>
    <property type="match status" value="1"/>
</dbReference>
<dbReference type="RefSeq" id="WP_209843343.1">
    <property type="nucleotide sequence ID" value="NZ_JAGGJP010000029.1"/>
</dbReference>